<dbReference type="InterPro" id="IPR029062">
    <property type="entry name" value="Class_I_gatase-like"/>
</dbReference>
<evidence type="ECO:0000313" key="2">
    <source>
        <dbReference type="EMBL" id="OMJ10218.1"/>
    </source>
</evidence>
<dbReference type="PANTHER" id="PTHR12835:SF5">
    <property type="entry name" value="BIOTIN--PROTEIN LIGASE"/>
    <property type="match status" value="1"/>
</dbReference>
<comment type="caution">
    <text evidence="2">The sequence shown here is derived from an EMBL/GenBank/DDBJ whole genome shotgun (WGS) entry which is preliminary data.</text>
</comment>
<dbReference type="Proteomes" id="UP000187283">
    <property type="component" value="Unassembled WGS sequence"/>
</dbReference>
<dbReference type="PIRSF" id="PIRSF016642">
    <property type="entry name" value="UCP016642"/>
    <property type="match status" value="1"/>
</dbReference>
<dbReference type="InterPro" id="IPR019197">
    <property type="entry name" value="Biotin-prot_ligase_N"/>
</dbReference>
<reference evidence="2 3" key="1">
    <citation type="submission" date="2017-01" db="EMBL/GenBank/DDBJ databases">
        <authorList>
            <person name="Mah S.A."/>
            <person name="Swanson W.J."/>
            <person name="Moy G.W."/>
            <person name="Vacquier V.D."/>
        </authorList>
    </citation>
    <scope>NUCLEOTIDE SEQUENCE [LARGE SCALE GENOMIC DNA]</scope>
    <source>
        <strain evidence="2 3">GSMNP</strain>
    </source>
</reference>
<dbReference type="STRING" id="133412.A0A1R1X6E5"/>
<dbReference type="PANTHER" id="PTHR12835">
    <property type="entry name" value="BIOTIN PROTEIN LIGASE"/>
    <property type="match status" value="1"/>
</dbReference>
<dbReference type="AlphaFoldDB" id="A0A1R1X6E5"/>
<gene>
    <name evidence="2" type="ORF">AYI70_g10465</name>
</gene>
<dbReference type="SUPFAM" id="SSF52317">
    <property type="entry name" value="Class I glutamine amidotransferase-like"/>
    <property type="match status" value="1"/>
</dbReference>
<dbReference type="GO" id="GO:0004077">
    <property type="term" value="F:biotin--[biotin carboxyl-carrier protein] ligase activity"/>
    <property type="evidence" value="ECO:0007669"/>
    <property type="project" value="TreeGrafter"/>
</dbReference>
<sequence>MYNQKAIDILIYSGEGASNLCLEQTLSTFRTILGKNYSIMKVDANQLANEPWEKTTALLAVPGGRDAFFNRDLRGAGAYKIQNYVRSGGKYIGFCAGGYFGCSGIVFEPNSPIQVVGDRPLGFFPGICKGTAYAGFRYDSEDGSKALKITIESDAFKKQKSTEWVVESKLSSPYVYYNGGGYFPDADAYAESGDSEACEDKYKSKSYVNVLSRYPEGVTDPEDRTVSVEGAPAVIACHYGKGVAILTGVHIEFSSKAFDGTHGRTLKSEVLEKLEAGSYDRVDYARRKGYREDGGNAYVYCPD</sequence>
<dbReference type="InterPro" id="IPR015834">
    <property type="entry name" value="UCP016642"/>
</dbReference>
<keyword evidence="3" id="KW-1185">Reference proteome</keyword>
<dbReference type="OrthoDB" id="10250105at2759"/>
<feature type="domain" description="Biotin-protein ligase N-terminal" evidence="1">
    <location>
        <begin position="8"/>
        <end position="286"/>
    </location>
</feature>
<protein>
    <submittedName>
        <fullName evidence="2">Biotin-protein ligase</fullName>
    </submittedName>
</protein>
<evidence type="ECO:0000259" key="1">
    <source>
        <dbReference type="Pfam" id="PF09825"/>
    </source>
</evidence>
<dbReference type="GO" id="GO:0005737">
    <property type="term" value="C:cytoplasm"/>
    <property type="evidence" value="ECO:0007669"/>
    <property type="project" value="TreeGrafter"/>
</dbReference>
<evidence type="ECO:0000313" key="3">
    <source>
        <dbReference type="Proteomes" id="UP000187283"/>
    </source>
</evidence>
<name>A0A1R1X6E5_9FUNG</name>
<dbReference type="EMBL" id="LSSN01005100">
    <property type="protein sequence ID" value="OMJ10218.1"/>
    <property type="molecule type" value="Genomic_DNA"/>
</dbReference>
<proteinExistence type="predicted"/>
<dbReference type="CDD" id="cd03144">
    <property type="entry name" value="GATase1_ScBLP_like"/>
    <property type="match status" value="1"/>
</dbReference>
<keyword evidence="2" id="KW-0436">Ligase</keyword>
<organism evidence="2 3">
    <name type="scientific">Smittium culicis</name>
    <dbReference type="NCBI Taxonomy" id="133412"/>
    <lineage>
        <taxon>Eukaryota</taxon>
        <taxon>Fungi</taxon>
        <taxon>Fungi incertae sedis</taxon>
        <taxon>Zoopagomycota</taxon>
        <taxon>Kickxellomycotina</taxon>
        <taxon>Harpellomycetes</taxon>
        <taxon>Harpellales</taxon>
        <taxon>Legeriomycetaceae</taxon>
        <taxon>Smittium</taxon>
    </lineage>
</organism>
<dbReference type="Pfam" id="PF09825">
    <property type="entry name" value="BPL_N"/>
    <property type="match status" value="1"/>
</dbReference>
<accession>A0A1R1X6E5</accession>